<sequence length="148" mass="15806">MHALSPGPSTEEALDEHHVDEHRVMTFFSLRLGVKDVLEGGLLEGQLGSLGQWPQAVGSEDVQDVATCCKKQRDEGPRQSRAEQKGKLIGCLRGLPGGVRASSHRAELAGNGRQDDGLEGLGLHEAWQRETSSAGPMAPSGFTKPANQ</sequence>
<organism evidence="1 2">
    <name type="scientific">Rangifer tarandus platyrhynchus</name>
    <name type="common">Svalbard reindeer</name>
    <dbReference type="NCBI Taxonomy" id="3082113"/>
    <lineage>
        <taxon>Eukaryota</taxon>
        <taxon>Metazoa</taxon>
        <taxon>Chordata</taxon>
        <taxon>Craniata</taxon>
        <taxon>Vertebrata</taxon>
        <taxon>Euteleostomi</taxon>
        <taxon>Mammalia</taxon>
        <taxon>Eutheria</taxon>
        <taxon>Laurasiatheria</taxon>
        <taxon>Artiodactyla</taxon>
        <taxon>Ruminantia</taxon>
        <taxon>Pecora</taxon>
        <taxon>Cervidae</taxon>
        <taxon>Odocoileinae</taxon>
        <taxon>Rangifer</taxon>
    </lineage>
</organism>
<gene>
    <name evidence="1" type="ORF">MRATA1EN3_LOCUS7344</name>
</gene>
<evidence type="ECO:0000313" key="1">
    <source>
        <dbReference type="EMBL" id="CAI9696131.1"/>
    </source>
</evidence>
<dbReference type="EMBL" id="OX596100">
    <property type="protein sequence ID" value="CAI9696131.1"/>
    <property type="molecule type" value="Genomic_DNA"/>
</dbReference>
<dbReference type="Proteomes" id="UP001162501">
    <property type="component" value="Chromosome 16"/>
</dbReference>
<accession>A0ACB0E6M9</accession>
<protein>
    <submittedName>
        <fullName evidence="1">Uncharacterized protein</fullName>
    </submittedName>
</protein>
<evidence type="ECO:0000313" key="2">
    <source>
        <dbReference type="Proteomes" id="UP001162501"/>
    </source>
</evidence>
<name>A0ACB0E6M9_RANTA</name>
<reference evidence="1" key="1">
    <citation type="submission" date="2023-05" db="EMBL/GenBank/DDBJ databases">
        <authorList>
            <consortium name="ELIXIR-Norway"/>
        </authorList>
    </citation>
    <scope>NUCLEOTIDE SEQUENCE</scope>
</reference>
<proteinExistence type="predicted"/>